<organism evidence="1 2">
    <name type="scientific">Elysia crispata</name>
    <name type="common">lettuce slug</name>
    <dbReference type="NCBI Taxonomy" id="231223"/>
    <lineage>
        <taxon>Eukaryota</taxon>
        <taxon>Metazoa</taxon>
        <taxon>Spiralia</taxon>
        <taxon>Lophotrochozoa</taxon>
        <taxon>Mollusca</taxon>
        <taxon>Gastropoda</taxon>
        <taxon>Heterobranchia</taxon>
        <taxon>Euthyneura</taxon>
        <taxon>Panpulmonata</taxon>
        <taxon>Sacoglossa</taxon>
        <taxon>Placobranchoidea</taxon>
        <taxon>Plakobranchidae</taxon>
        <taxon>Elysia</taxon>
    </lineage>
</organism>
<evidence type="ECO:0000313" key="2">
    <source>
        <dbReference type="Proteomes" id="UP001283361"/>
    </source>
</evidence>
<accession>A0AAE1AIC8</accession>
<dbReference type="EMBL" id="JAWDGP010001837">
    <property type="protein sequence ID" value="KAK3787791.1"/>
    <property type="molecule type" value="Genomic_DNA"/>
</dbReference>
<comment type="caution">
    <text evidence="1">The sequence shown here is derived from an EMBL/GenBank/DDBJ whole genome shotgun (WGS) entry which is preliminary data.</text>
</comment>
<sequence length="104" mass="11839">MPLPILVLRKTAEGALVPATSAKYENSVDSISEGWHWRESMSDRELVVIISSDVWSLEVEANSEGWLYTKYDNIAVYVEDWNQIIHLQLWSLRLSDFVGQGIGD</sequence>
<gene>
    <name evidence="1" type="ORF">RRG08_038496</name>
</gene>
<reference evidence="1" key="1">
    <citation type="journal article" date="2023" name="G3 (Bethesda)">
        <title>A reference genome for the long-term kleptoplast-retaining sea slug Elysia crispata morphotype clarki.</title>
        <authorList>
            <person name="Eastman K.E."/>
            <person name="Pendleton A.L."/>
            <person name="Shaikh M.A."/>
            <person name="Suttiyut T."/>
            <person name="Ogas R."/>
            <person name="Tomko P."/>
            <person name="Gavelis G."/>
            <person name="Widhalm J.R."/>
            <person name="Wisecaver J.H."/>
        </authorList>
    </citation>
    <scope>NUCLEOTIDE SEQUENCE</scope>
    <source>
        <strain evidence="1">ECLA1</strain>
    </source>
</reference>
<proteinExistence type="predicted"/>
<dbReference type="Proteomes" id="UP001283361">
    <property type="component" value="Unassembled WGS sequence"/>
</dbReference>
<name>A0AAE1AIC8_9GAST</name>
<dbReference type="AlphaFoldDB" id="A0AAE1AIC8"/>
<protein>
    <submittedName>
        <fullName evidence="1">Uncharacterized protein</fullName>
    </submittedName>
</protein>
<evidence type="ECO:0000313" key="1">
    <source>
        <dbReference type="EMBL" id="KAK3787791.1"/>
    </source>
</evidence>
<keyword evidence="2" id="KW-1185">Reference proteome</keyword>